<evidence type="ECO:0000259" key="9">
    <source>
        <dbReference type="Pfam" id="PF02878"/>
    </source>
</evidence>
<dbReference type="GO" id="GO:0009252">
    <property type="term" value="P:peptidoglycan biosynthetic process"/>
    <property type="evidence" value="ECO:0007669"/>
    <property type="project" value="TreeGrafter"/>
</dbReference>
<evidence type="ECO:0000259" key="11">
    <source>
        <dbReference type="Pfam" id="PF02880"/>
    </source>
</evidence>
<dbReference type="InterPro" id="IPR005844">
    <property type="entry name" value="A-D-PHexomutase_a/b/a-I"/>
</dbReference>
<accession>A0A1W9KPE0</accession>
<dbReference type="Gene3D" id="3.40.120.10">
    <property type="entry name" value="Alpha-D-Glucose-1,6-Bisphosphate, subunit A, domain 3"/>
    <property type="match status" value="3"/>
</dbReference>
<organism evidence="12 13">
    <name type="scientific">Rhodoferax ferrireducens</name>
    <dbReference type="NCBI Taxonomy" id="192843"/>
    <lineage>
        <taxon>Bacteria</taxon>
        <taxon>Pseudomonadati</taxon>
        <taxon>Pseudomonadota</taxon>
        <taxon>Betaproteobacteria</taxon>
        <taxon>Burkholderiales</taxon>
        <taxon>Comamonadaceae</taxon>
        <taxon>Rhodoferax</taxon>
    </lineage>
</organism>
<dbReference type="CDD" id="cd03088">
    <property type="entry name" value="ManB"/>
    <property type="match status" value="1"/>
</dbReference>
<evidence type="ECO:0000256" key="6">
    <source>
        <dbReference type="ARBA" id="ARBA00023235"/>
    </source>
</evidence>
<keyword evidence="3" id="KW-0597">Phosphoprotein</keyword>
<dbReference type="GO" id="GO:0005975">
    <property type="term" value="P:carbohydrate metabolic process"/>
    <property type="evidence" value="ECO:0007669"/>
    <property type="project" value="InterPro"/>
</dbReference>
<proteinExistence type="inferred from homology"/>
<reference evidence="12 13" key="1">
    <citation type="submission" date="2017-01" db="EMBL/GenBank/DDBJ databases">
        <title>Novel large sulfur bacteria in the metagenomes of groundwater-fed chemosynthetic microbial mats in the Lake Huron basin.</title>
        <authorList>
            <person name="Sharrar A.M."/>
            <person name="Flood B.E."/>
            <person name="Bailey J.V."/>
            <person name="Jones D.S."/>
            <person name="Biddanda B."/>
            <person name="Ruberg S.A."/>
            <person name="Marcus D.N."/>
            <person name="Dick G.J."/>
        </authorList>
    </citation>
    <scope>NUCLEOTIDE SEQUENCE [LARGE SCALE GENOMIC DNA]</scope>
    <source>
        <strain evidence="12">A7</strain>
    </source>
</reference>
<protein>
    <submittedName>
        <fullName evidence="12">Phosphomannomutase</fullName>
    </submittedName>
</protein>
<dbReference type="GO" id="GO:0005829">
    <property type="term" value="C:cytosol"/>
    <property type="evidence" value="ECO:0007669"/>
    <property type="project" value="TreeGrafter"/>
</dbReference>
<dbReference type="SUPFAM" id="SSF55957">
    <property type="entry name" value="Phosphoglucomutase, C-terminal domain"/>
    <property type="match status" value="1"/>
</dbReference>
<keyword evidence="4 7" id="KW-0479">Metal-binding</keyword>
<evidence type="ECO:0000259" key="8">
    <source>
        <dbReference type="Pfam" id="PF00408"/>
    </source>
</evidence>
<dbReference type="Gene3D" id="3.30.310.50">
    <property type="entry name" value="Alpha-D-phosphohexomutase, C-terminal domain"/>
    <property type="match status" value="1"/>
</dbReference>
<dbReference type="InterPro" id="IPR005846">
    <property type="entry name" value="A-D-PHexomutase_a/b/a-III"/>
</dbReference>
<evidence type="ECO:0000256" key="4">
    <source>
        <dbReference type="ARBA" id="ARBA00022723"/>
    </source>
</evidence>
<dbReference type="SUPFAM" id="SSF53738">
    <property type="entry name" value="Phosphoglucomutase, first 3 domains"/>
    <property type="match status" value="3"/>
</dbReference>
<comment type="caution">
    <text evidence="12">The sequence shown here is derived from an EMBL/GenBank/DDBJ whole genome shotgun (WGS) entry which is preliminary data.</text>
</comment>
<dbReference type="PROSITE" id="PS00710">
    <property type="entry name" value="PGM_PMM"/>
    <property type="match status" value="1"/>
</dbReference>
<gene>
    <name evidence="12" type="ORF">BWK72_19405</name>
</gene>
<comment type="cofactor">
    <cofactor evidence="1">
        <name>Mg(2+)</name>
        <dbReference type="ChEBI" id="CHEBI:18420"/>
    </cofactor>
</comment>
<dbReference type="InterPro" id="IPR016066">
    <property type="entry name" value="A-D-PHexomutase_CS"/>
</dbReference>
<evidence type="ECO:0000256" key="7">
    <source>
        <dbReference type="RuleBase" id="RU004326"/>
    </source>
</evidence>
<dbReference type="GO" id="GO:0000287">
    <property type="term" value="F:magnesium ion binding"/>
    <property type="evidence" value="ECO:0007669"/>
    <property type="project" value="InterPro"/>
</dbReference>
<dbReference type="PANTHER" id="PTHR42946">
    <property type="entry name" value="PHOSPHOHEXOSE MUTASE"/>
    <property type="match status" value="1"/>
</dbReference>
<dbReference type="InterPro" id="IPR036900">
    <property type="entry name" value="A-D-PHexomutase_C_sf"/>
</dbReference>
<sequence>MSQLINRTGVAFGTSGARGLVANMTDELCYAYASAFLQTVAKGAMAVVLGHDLRPSSPRMASACAAAISAQGALVIYAGALPTPALAYYAAQLGVPAVVITGSHIPFDRNGIKFYRADGEISKADEQAILAATVTVPADLNPAALPAPDAQVAAAYVQRYTAFFGPHALAGMCVAVYEHSSVGRDIIGQILQALGAQVLPLGRTHVFVPIDTEAVRPDDIAQAQQWAARHRFDAIVSTDGDADRTLVGDERGQWLRGDVVGILCAQFLQAQVVVTPVSSNTAVEKCGAFAQVTRTRIGSPYVIAGMQAALDLEPPAGPVVGYEANGGFLLGSNVQRNGCSLQALPTRDAVLPMLALLSLANQRGCKLSELSAELPARFTASDRLQDFATDRSRTLIHRLQADLESLAVTLAPGAGSVTAIDQTDGLRVTFANQDIVHLRPSGNAPELRCYVEAHTAEVAKQLCHTCLQRVSLL</sequence>
<evidence type="ECO:0000256" key="1">
    <source>
        <dbReference type="ARBA" id="ARBA00001946"/>
    </source>
</evidence>
<dbReference type="Proteomes" id="UP000192505">
    <property type="component" value="Unassembled WGS sequence"/>
</dbReference>
<name>A0A1W9KPE0_9BURK</name>
<keyword evidence="5 7" id="KW-0460">Magnesium</keyword>
<dbReference type="InterPro" id="IPR005845">
    <property type="entry name" value="A-D-PHexomutase_a/b/a-II"/>
</dbReference>
<dbReference type="InterPro" id="IPR050060">
    <property type="entry name" value="Phosphoglucosamine_mutase"/>
</dbReference>
<dbReference type="EMBL" id="MTEI01000025">
    <property type="protein sequence ID" value="OQW86015.1"/>
    <property type="molecule type" value="Genomic_DNA"/>
</dbReference>
<evidence type="ECO:0000256" key="3">
    <source>
        <dbReference type="ARBA" id="ARBA00022553"/>
    </source>
</evidence>
<feature type="domain" description="Alpha-D-phosphohexomutase alpha/beta/alpha" evidence="10">
    <location>
        <begin position="155"/>
        <end position="252"/>
    </location>
</feature>
<dbReference type="GO" id="GO:0008966">
    <property type="term" value="F:phosphoglucosamine mutase activity"/>
    <property type="evidence" value="ECO:0007669"/>
    <property type="project" value="TreeGrafter"/>
</dbReference>
<evidence type="ECO:0000313" key="13">
    <source>
        <dbReference type="Proteomes" id="UP000192505"/>
    </source>
</evidence>
<evidence type="ECO:0000259" key="10">
    <source>
        <dbReference type="Pfam" id="PF02879"/>
    </source>
</evidence>
<dbReference type="InterPro" id="IPR005843">
    <property type="entry name" value="A-D-PHexomutase_C"/>
</dbReference>
<dbReference type="GO" id="GO:0006048">
    <property type="term" value="P:UDP-N-acetylglucosamine biosynthetic process"/>
    <property type="evidence" value="ECO:0007669"/>
    <property type="project" value="TreeGrafter"/>
</dbReference>
<evidence type="ECO:0000256" key="5">
    <source>
        <dbReference type="ARBA" id="ARBA00022842"/>
    </source>
</evidence>
<feature type="domain" description="Alpha-D-phosphohexomutase alpha/beta/alpha" evidence="11">
    <location>
        <begin position="257"/>
        <end position="378"/>
    </location>
</feature>
<dbReference type="AlphaFoldDB" id="A0A1W9KPE0"/>
<evidence type="ECO:0000313" key="12">
    <source>
        <dbReference type="EMBL" id="OQW86015.1"/>
    </source>
</evidence>
<dbReference type="InterPro" id="IPR016055">
    <property type="entry name" value="A-D-PHexomutase_a/b/a-I/II/III"/>
</dbReference>
<feature type="domain" description="Alpha-D-phosphohexomutase C-terminal" evidence="8">
    <location>
        <begin position="419"/>
        <end position="464"/>
    </location>
</feature>
<dbReference type="Pfam" id="PF02879">
    <property type="entry name" value="PGM_PMM_II"/>
    <property type="match status" value="1"/>
</dbReference>
<dbReference type="GO" id="GO:0004615">
    <property type="term" value="F:phosphomannomutase activity"/>
    <property type="evidence" value="ECO:0007669"/>
    <property type="project" value="TreeGrafter"/>
</dbReference>
<feature type="domain" description="Alpha-D-phosphohexomutase alpha/beta/alpha" evidence="9">
    <location>
        <begin position="11"/>
        <end position="132"/>
    </location>
</feature>
<dbReference type="Pfam" id="PF00408">
    <property type="entry name" value="PGM_PMM_IV"/>
    <property type="match status" value="1"/>
</dbReference>
<comment type="similarity">
    <text evidence="2 7">Belongs to the phosphohexose mutase family.</text>
</comment>
<dbReference type="Pfam" id="PF02878">
    <property type="entry name" value="PGM_PMM_I"/>
    <property type="match status" value="1"/>
</dbReference>
<evidence type="ECO:0000256" key="2">
    <source>
        <dbReference type="ARBA" id="ARBA00010231"/>
    </source>
</evidence>
<dbReference type="PANTHER" id="PTHR42946:SF1">
    <property type="entry name" value="PHOSPHOGLUCOMUTASE (ALPHA-D-GLUCOSE-1,6-BISPHOSPHATE-DEPENDENT)"/>
    <property type="match status" value="1"/>
</dbReference>
<dbReference type="Pfam" id="PF02880">
    <property type="entry name" value="PGM_PMM_III"/>
    <property type="match status" value="1"/>
</dbReference>
<keyword evidence="6" id="KW-0413">Isomerase</keyword>